<comment type="subunit">
    <text evidence="2">Heterodimer of SbcC and SbcD.</text>
</comment>
<evidence type="ECO:0000256" key="3">
    <source>
        <dbReference type="ARBA" id="ARBA00013368"/>
    </source>
</evidence>
<organism evidence="7 8">
    <name type="scientific">Rossellomorea aquimaris</name>
    <dbReference type="NCBI Taxonomy" id="189382"/>
    <lineage>
        <taxon>Bacteria</taxon>
        <taxon>Bacillati</taxon>
        <taxon>Bacillota</taxon>
        <taxon>Bacilli</taxon>
        <taxon>Bacillales</taxon>
        <taxon>Bacillaceae</taxon>
        <taxon>Rossellomorea</taxon>
    </lineage>
</organism>
<dbReference type="Gene3D" id="3.40.50.300">
    <property type="entry name" value="P-loop containing nucleotide triphosphate hydrolases"/>
    <property type="match status" value="2"/>
</dbReference>
<evidence type="ECO:0000256" key="5">
    <source>
        <dbReference type="SAM" id="MobiDB-lite"/>
    </source>
</evidence>
<keyword evidence="4" id="KW-0175">Coiled coil</keyword>
<dbReference type="GO" id="GO:0016887">
    <property type="term" value="F:ATP hydrolysis activity"/>
    <property type="evidence" value="ECO:0007669"/>
    <property type="project" value="InterPro"/>
</dbReference>
<evidence type="ECO:0000313" key="7">
    <source>
        <dbReference type="EMBL" id="RBP06666.1"/>
    </source>
</evidence>
<keyword evidence="7" id="KW-0540">Nuclease</keyword>
<protein>
    <recommendedName>
        <fullName evidence="3">Nuclease SbcCD subunit C</fullName>
    </recommendedName>
</protein>
<keyword evidence="7" id="KW-0378">Hydrolase</keyword>
<dbReference type="GO" id="GO:0004527">
    <property type="term" value="F:exonuclease activity"/>
    <property type="evidence" value="ECO:0007669"/>
    <property type="project" value="UniProtKB-KW"/>
</dbReference>
<sequence>MKPLQLVMQAFGPYAGRETIDFRSLGNRTMFVISGKTGSGKTTIFDGISYAIYGKASGEDRSPTELRSQFASNDVMTEVELTFSLRGKSYRIWRSPQQDKKKARGEGYTTINARSELYVYDEDGKEQLLAANVRDVDEKIKGLIQLDANQFRQILMIPQGEFRKLLTSDSKDKELILQRLFHTELYKTIQEKLKFEADDLKKSVETSMEERTRELLRIHFEENEELQSLLLENPLNDHHILHLLQAHIENMEIREKEMQLNYESVQEKRDDLKKQLQEAEGLVDQFVLQEKLRAQKESLLKLKPEIESIDRDILLAQRASRLVPQDEYCHKLSRNLKELKGQLAQLTEEKNAISQKLLVAKETLKEEKNNENLRDEVSKKITQLEEMEKDIDSLDKLMKDTKEMKESYEKQQGIVKKQKEQISFLQEGIKSREKRLEEAENGQEDLFKLEKSLQENQSFLEQVNEIKKMDQKCQLVHKQEQKLKEQYLHLQKQSLDASETLVHLEEKWHSAQASHLAKGLVDHAPCPVCGSEHHPHPAASVDSLPSQEDLKVAKEKQQELNQEEKRMSLAIAQEETKMQGIQDQIDDIVRKIRVKKSDFEPDEIDDTLSQMTSESEALTRTMAEKKREVEQAKVLREEVRKGREKLEELDGSRLKNLDKLQELNTLFLTKDTTLQKVKESIPYELRSKDQFNKVLKEQKQKREELKMAYERAQKQYYELENMYSVKESQMRDKETQIGKVDVEMKTEREAFLSLLTEQGFSHYKAFQEAKKSEAEILGLQEKVKKYGEDLRSVSDRLHDIVKHLQDKHKPDVKSIEENISRVTEELRLVNDKLNKIMTNTKENKLILSRVTSINEGIKHLESRYQMVGHLAEVARGQNANRITFERYVLASFLEDILRVANERLIKMTSGRYQLIRKTDRSKGNVQSGLELLIFDQYTGQERHVKTLSGGESFKASLALALGLADVVQQYAGGVSLETMFIDEGFGTLDPESLDHAIEALMDIQSSGRLVGLISHVPELKERIDARLEVISSQSGSRTEFQFLA</sequence>
<dbReference type="Pfam" id="PF13558">
    <property type="entry name" value="SbcC_Walker_B"/>
    <property type="match status" value="1"/>
</dbReference>
<feature type="domain" description="Rad50/SbcC-type AAA" evidence="6">
    <location>
        <begin position="5"/>
        <end position="307"/>
    </location>
</feature>
<evidence type="ECO:0000259" key="6">
    <source>
        <dbReference type="Pfam" id="PF13476"/>
    </source>
</evidence>
<feature type="coiled-coil region" evidence="4">
    <location>
        <begin position="688"/>
        <end position="729"/>
    </location>
</feature>
<keyword evidence="7" id="KW-0269">Exonuclease</keyword>
<feature type="coiled-coil region" evidence="4">
    <location>
        <begin position="329"/>
        <end position="411"/>
    </location>
</feature>
<accession>A0A366EXM0</accession>
<evidence type="ECO:0000256" key="4">
    <source>
        <dbReference type="SAM" id="Coils"/>
    </source>
</evidence>
<dbReference type="GO" id="GO:0006302">
    <property type="term" value="P:double-strand break repair"/>
    <property type="evidence" value="ECO:0007669"/>
    <property type="project" value="InterPro"/>
</dbReference>
<evidence type="ECO:0000313" key="8">
    <source>
        <dbReference type="Proteomes" id="UP000252118"/>
    </source>
</evidence>
<evidence type="ECO:0000256" key="1">
    <source>
        <dbReference type="ARBA" id="ARBA00006930"/>
    </source>
</evidence>
<comment type="similarity">
    <text evidence="1">Belongs to the SMC family. SbcC subfamily.</text>
</comment>
<feature type="compositionally biased region" description="Basic and acidic residues" evidence="5">
    <location>
        <begin position="548"/>
        <end position="563"/>
    </location>
</feature>
<feature type="coiled-coil region" evidence="4">
    <location>
        <begin position="769"/>
        <end position="832"/>
    </location>
</feature>
<proteinExistence type="inferred from homology"/>
<dbReference type="AlphaFoldDB" id="A0A366EXM0"/>
<dbReference type="Pfam" id="PF13476">
    <property type="entry name" value="AAA_23"/>
    <property type="match status" value="1"/>
</dbReference>
<dbReference type="PANTHER" id="PTHR32114:SF2">
    <property type="entry name" value="ABC TRANSPORTER ABCH.3"/>
    <property type="match status" value="1"/>
</dbReference>
<dbReference type="InterPro" id="IPR027417">
    <property type="entry name" value="P-loop_NTPase"/>
</dbReference>
<dbReference type="SUPFAM" id="SSF52540">
    <property type="entry name" value="P-loop containing nucleoside triphosphate hydrolases"/>
    <property type="match status" value="1"/>
</dbReference>
<name>A0A366EXM0_9BACI</name>
<dbReference type="OrthoDB" id="9795626at2"/>
<dbReference type="EMBL" id="QNRJ01000002">
    <property type="protein sequence ID" value="RBP06666.1"/>
    <property type="molecule type" value="Genomic_DNA"/>
</dbReference>
<gene>
    <name evidence="7" type="ORF">DET59_10249</name>
</gene>
<dbReference type="RefSeq" id="WP_113968089.1">
    <property type="nucleotide sequence ID" value="NZ_QNRJ01000002.1"/>
</dbReference>
<feature type="coiled-coil region" evidence="4">
    <location>
        <begin position="248"/>
        <end position="289"/>
    </location>
</feature>
<dbReference type="PANTHER" id="PTHR32114">
    <property type="entry name" value="ABC TRANSPORTER ABCH.3"/>
    <property type="match status" value="1"/>
</dbReference>
<comment type="caution">
    <text evidence="7">The sequence shown here is derived from an EMBL/GenBank/DDBJ whole genome shotgun (WGS) entry which is preliminary data.</text>
</comment>
<evidence type="ECO:0000256" key="2">
    <source>
        <dbReference type="ARBA" id="ARBA00011322"/>
    </source>
</evidence>
<reference evidence="7 8" key="1">
    <citation type="submission" date="2018-06" db="EMBL/GenBank/DDBJ databases">
        <title>Freshwater and sediment microbial communities from various areas in North America, analyzing microbe dynamics in response to fracking.</title>
        <authorList>
            <person name="Lamendella R."/>
        </authorList>
    </citation>
    <scope>NUCLEOTIDE SEQUENCE [LARGE SCALE GENOMIC DNA]</scope>
    <source>
        <strain evidence="7 8">97B</strain>
    </source>
</reference>
<feature type="region of interest" description="Disordered" evidence="5">
    <location>
        <begin position="531"/>
        <end position="563"/>
    </location>
</feature>
<dbReference type="InterPro" id="IPR038729">
    <property type="entry name" value="Rad50/SbcC_AAA"/>
</dbReference>
<dbReference type="Proteomes" id="UP000252118">
    <property type="component" value="Unassembled WGS sequence"/>
</dbReference>